<feature type="chain" id="PRO_5001529596" evidence="2">
    <location>
        <begin position="21"/>
        <end position="388"/>
    </location>
</feature>
<evidence type="ECO:0000313" key="4">
    <source>
        <dbReference type="Proteomes" id="UP000053237"/>
    </source>
</evidence>
<reference evidence="3 4" key="1">
    <citation type="submission" date="2012-05" db="EMBL/GenBank/DDBJ databases">
        <title>Recombination and specialization in a pathogen metapopulation.</title>
        <authorList>
            <person name="Gardiner A."/>
            <person name="Kemen E."/>
            <person name="Schultz-Larsen T."/>
            <person name="MacLean D."/>
            <person name="Van Oosterhout C."/>
            <person name="Jones J.D.G."/>
        </authorList>
    </citation>
    <scope>NUCLEOTIDE SEQUENCE [LARGE SCALE GENOMIC DNA]</scope>
    <source>
        <strain evidence="3 4">Ac Nc2</strain>
    </source>
</reference>
<dbReference type="Proteomes" id="UP000053237">
    <property type="component" value="Unassembled WGS sequence"/>
</dbReference>
<feature type="compositionally biased region" description="Polar residues" evidence="1">
    <location>
        <begin position="282"/>
        <end position="312"/>
    </location>
</feature>
<evidence type="ECO:0000256" key="2">
    <source>
        <dbReference type="SAM" id="SignalP"/>
    </source>
</evidence>
<evidence type="ECO:0000256" key="1">
    <source>
        <dbReference type="SAM" id="MobiDB-lite"/>
    </source>
</evidence>
<feature type="region of interest" description="Disordered" evidence="1">
    <location>
        <begin position="282"/>
        <end position="388"/>
    </location>
</feature>
<sequence length="388" mass="40176">MKSRLFWYLVAASCISKSFLGSNADEDATTPVTALTEGESGKETQPGVESATVHEAAVPPSALNTSASLESASVPDSAVPLQEAAPQDASAAPVTQSNQESLITPGFPSNPYGSNQQQTLSQAMLSGACLDVSVATDATYCIPNRDICVGSGPLPISKECPQAGNVASMGCLPTLRSFNSQTGQCVLPVSAVCTHFESGTWGCAFEGYVSNGGYAMNQIPPPGQYSMPTVNGYPVESSPISGGTNGTDTKTESDSNISPSRADGESIKPFSNLQETATNLENNQQSNPQDSSTFNPANAAMSPQTGTPGPESTNKEEVTANEAGTKSNETKEAAPVADPTIAQPEKESEADNLGGKANDVPPSPKLNEEAQNGTAPQQFPLESYHNNC</sequence>
<comment type="caution">
    <text evidence="3">The sequence shown here is derived from an EMBL/GenBank/DDBJ whole genome shotgun (WGS) entry which is preliminary data.</text>
</comment>
<evidence type="ECO:0000313" key="3">
    <source>
        <dbReference type="EMBL" id="CCI44702.1"/>
    </source>
</evidence>
<feature type="signal peptide" evidence="2">
    <location>
        <begin position="1"/>
        <end position="20"/>
    </location>
</feature>
<feature type="region of interest" description="Disordered" evidence="1">
    <location>
        <begin position="66"/>
        <end position="116"/>
    </location>
</feature>
<feature type="compositionally biased region" description="Polar residues" evidence="1">
    <location>
        <begin position="93"/>
        <end position="102"/>
    </location>
</feature>
<keyword evidence="4" id="KW-1185">Reference proteome</keyword>
<gene>
    <name evidence="3" type="ORF">BN9_055260</name>
</gene>
<dbReference type="InParanoid" id="A0A024GD53"/>
<feature type="region of interest" description="Disordered" evidence="1">
    <location>
        <begin position="35"/>
        <end position="54"/>
    </location>
</feature>
<dbReference type="OrthoDB" id="167615at2759"/>
<keyword evidence="2" id="KW-0732">Signal</keyword>
<name>A0A024GD53_9STRA</name>
<protein>
    <submittedName>
        <fullName evidence="3">Uncharacterized protein</fullName>
    </submittedName>
</protein>
<dbReference type="AlphaFoldDB" id="A0A024GD53"/>
<proteinExistence type="predicted"/>
<feature type="compositionally biased region" description="Polar residues" evidence="1">
    <location>
        <begin position="238"/>
        <end position="259"/>
    </location>
</feature>
<dbReference type="EMBL" id="CAIX01000077">
    <property type="protein sequence ID" value="CCI44702.1"/>
    <property type="molecule type" value="Genomic_DNA"/>
</dbReference>
<organism evidence="3 4">
    <name type="scientific">Albugo candida</name>
    <dbReference type="NCBI Taxonomy" id="65357"/>
    <lineage>
        <taxon>Eukaryota</taxon>
        <taxon>Sar</taxon>
        <taxon>Stramenopiles</taxon>
        <taxon>Oomycota</taxon>
        <taxon>Peronosporomycetes</taxon>
        <taxon>Albuginales</taxon>
        <taxon>Albuginaceae</taxon>
        <taxon>Albugo</taxon>
    </lineage>
</organism>
<accession>A0A024GD53</accession>
<feature type="region of interest" description="Disordered" evidence="1">
    <location>
        <begin position="227"/>
        <end position="267"/>
    </location>
</feature>